<dbReference type="EMBL" id="BJZQ01000006">
    <property type="protein sequence ID" value="GEO89230.1"/>
    <property type="molecule type" value="Genomic_DNA"/>
</dbReference>
<evidence type="ECO:0000313" key="2">
    <source>
        <dbReference type="Proteomes" id="UP000321769"/>
    </source>
</evidence>
<name>A0A512HUZ5_9ACTN</name>
<comment type="caution">
    <text evidence="1">The sequence shown here is derived from an EMBL/GenBank/DDBJ whole genome shotgun (WGS) entry which is preliminary data.</text>
</comment>
<sequence>MTSPDLLLMLLADARLPTAGHTQSAQLEPAVASGLAAADVPAFVSLRLATVTRVEAATAVVALHHLRHGLALDAVELAWAARTPSAAMRATSRTMGRALLRLASRLWPDHRGIASLRRGASRAVVLAAAADAAGLDAAALARLVGYDDVQTVGAAALKLLPLDPAKVAGWVLAALPAVDRLAADVAPLTTPGDIPAAGAPRIEAWAESHATTTRRLFSA</sequence>
<dbReference type="Pfam" id="PF01730">
    <property type="entry name" value="UreF"/>
    <property type="match status" value="1"/>
</dbReference>
<protein>
    <submittedName>
        <fullName evidence="1">Urease accessory protein UreF</fullName>
    </submittedName>
</protein>
<dbReference type="InterPro" id="IPR002639">
    <property type="entry name" value="UreF"/>
</dbReference>
<evidence type="ECO:0000313" key="1">
    <source>
        <dbReference type="EMBL" id="GEO89230.1"/>
    </source>
</evidence>
<gene>
    <name evidence="1" type="ORF">AFL01nite_15570</name>
</gene>
<accession>A0A512HUZ5</accession>
<keyword evidence="2" id="KW-1185">Reference proteome</keyword>
<reference evidence="1 2" key="1">
    <citation type="submission" date="2019-07" db="EMBL/GenBank/DDBJ databases">
        <title>Whole genome shotgun sequence of Aeromicrobium flavum NBRC 107625.</title>
        <authorList>
            <person name="Hosoyama A."/>
            <person name="Uohara A."/>
            <person name="Ohji S."/>
            <person name="Ichikawa N."/>
        </authorList>
    </citation>
    <scope>NUCLEOTIDE SEQUENCE [LARGE SCALE GENOMIC DNA]</scope>
    <source>
        <strain evidence="1 2">NBRC 107625</strain>
    </source>
</reference>
<dbReference type="GO" id="GO:0016151">
    <property type="term" value="F:nickel cation binding"/>
    <property type="evidence" value="ECO:0007669"/>
    <property type="project" value="InterPro"/>
</dbReference>
<dbReference type="Gene3D" id="1.10.4190.10">
    <property type="entry name" value="Urease accessory protein UreF"/>
    <property type="match status" value="1"/>
</dbReference>
<dbReference type="AlphaFoldDB" id="A0A512HUZ5"/>
<organism evidence="1 2">
    <name type="scientific">Aeromicrobium flavum</name>
    <dbReference type="NCBI Taxonomy" id="416568"/>
    <lineage>
        <taxon>Bacteria</taxon>
        <taxon>Bacillati</taxon>
        <taxon>Actinomycetota</taxon>
        <taxon>Actinomycetes</taxon>
        <taxon>Propionibacteriales</taxon>
        <taxon>Nocardioidaceae</taxon>
        <taxon>Aeromicrobium</taxon>
    </lineage>
</organism>
<proteinExistence type="predicted"/>
<dbReference type="Proteomes" id="UP000321769">
    <property type="component" value="Unassembled WGS sequence"/>
</dbReference>
<dbReference type="RefSeq" id="WP_246119638.1">
    <property type="nucleotide sequence ID" value="NZ_BAAAYQ010000005.1"/>
</dbReference>
<dbReference type="InterPro" id="IPR038277">
    <property type="entry name" value="UreF_sf"/>
</dbReference>